<gene>
    <name evidence="1" type="ORF">CKY01_16165</name>
</gene>
<dbReference type="Proteomes" id="UP000250870">
    <property type="component" value="Unassembled WGS sequence"/>
</dbReference>
<dbReference type="Gene3D" id="2.60.40.3910">
    <property type="entry name" value="Inclusion body protein"/>
    <property type="match status" value="1"/>
</dbReference>
<protein>
    <recommendedName>
        <fullName evidence="3">Inclusion body protein</fullName>
    </recommendedName>
</protein>
<proteinExistence type="predicted"/>
<evidence type="ECO:0000313" key="1">
    <source>
        <dbReference type="EMBL" id="RAW87927.1"/>
    </source>
</evidence>
<dbReference type="InterPro" id="IPR021087">
    <property type="entry name" value="Uncharacterised_PixA/AidA"/>
</dbReference>
<dbReference type="RefSeq" id="WP_113026428.1">
    <property type="nucleotide sequence ID" value="NZ_CAWNWQ010000024.1"/>
</dbReference>
<dbReference type="AlphaFoldDB" id="A0A329VCD2"/>
<comment type="caution">
    <text evidence="1">The sequence shown here is derived from an EMBL/GenBank/DDBJ whole genome shotgun (WGS) entry which is preliminary data.</text>
</comment>
<evidence type="ECO:0008006" key="3">
    <source>
        <dbReference type="Google" id="ProtNLM"/>
    </source>
</evidence>
<dbReference type="InterPro" id="IPR038712">
    <property type="entry name" value="PixA-like_sf"/>
</dbReference>
<name>A0A329VCD2_9GAMM</name>
<organism evidence="1 2">
    <name type="scientific">Photorhabdus laumondii subsp. clarkei</name>
    <dbReference type="NCBI Taxonomy" id="2029685"/>
    <lineage>
        <taxon>Bacteria</taxon>
        <taxon>Pseudomonadati</taxon>
        <taxon>Pseudomonadota</taxon>
        <taxon>Gammaproteobacteria</taxon>
        <taxon>Enterobacterales</taxon>
        <taxon>Morganellaceae</taxon>
        <taxon>Photorhabdus</taxon>
    </lineage>
</organism>
<reference evidence="1 2" key="1">
    <citation type="journal article" date="2018" name="Int. J. Syst. Evol. Microbiol.">
        <title>Whole-genome-based revisit of Photorhabdus phylogeny: proposal for the elevation of most Photorhabdus subspecies to the species level and description of one novel species Photorhabdus bodei sp. nov., and one novel subspecies Photorhabdus laumondii subsp. clarkei subsp. nov.</title>
        <authorList>
            <person name="Machado R.A.R."/>
            <person name="Wuthrich D."/>
            <person name="Kuhnert P."/>
            <person name="Arce C.C.M."/>
            <person name="Thonen L."/>
            <person name="Ruiz C."/>
            <person name="Zhang X."/>
            <person name="Robert C.A.M."/>
            <person name="Karimi J."/>
            <person name="Kamali S."/>
            <person name="Ma J."/>
            <person name="Bruggmann R."/>
            <person name="Erb M."/>
        </authorList>
    </citation>
    <scope>NUCLEOTIDE SEQUENCE [LARGE SCALE GENOMIC DNA]</scope>
    <source>
        <strain evidence="1 2">BOJ-47</strain>
    </source>
</reference>
<sequence length="176" mass="19827">MSQRITDILVAVDIESLLGSLNKTQGEYNLVGGKYIHMMTYDGTVISDQGGSALNISAEIGDVIRWREVTLSADSNYSIVLTEFSHSFGEDLEKYLTKASVIPTYKYIPVLENINPLKIVPATYKVQSHYWQCTVIDRPESGKVTLQYTFKFQVFNNIGRFMGGGMWDPYITITAY</sequence>
<accession>A0A329VCD2</accession>
<dbReference type="Pfam" id="PF12306">
    <property type="entry name" value="PixA"/>
    <property type="match status" value="1"/>
</dbReference>
<dbReference type="EMBL" id="NSCI01000024">
    <property type="protein sequence ID" value="RAW87927.1"/>
    <property type="molecule type" value="Genomic_DNA"/>
</dbReference>
<evidence type="ECO:0000313" key="2">
    <source>
        <dbReference type="Proteomes" id="UP000250870"/>
    </source>
</evidence>